<keyword evidence="5 9" id="KW-0812">Transmembrane</keyword>
<dbReference type="GO" id="GO:0005886">
    <property type="term" value="C:plasma membrane"/>
    <property type="evidence" value="ECO:0007669"/>
    <property type="project" value="UniProtKB-SubCell"/>
</dbReference>
<gene>
    <name evidence="10" type="primary">yrbD</name>
    <name evidence="10" type="ORF">EAL2_c12760</name>
</gene>
<evidence type="ECO:0000256" key="3">
    <source>
        <dbReference type="ARBA" id="ARBA00022448"/>
    </source>
</evidence>
<evidence type="ECO:0000256" key="4">
    <source>
        <dbReference type="ARBA" id="ARBA00022475"/>
    </source>
</evidence>
<dbReference type="KEGG" id="eac:EAL2_c12760"/>
<dbReference type="eggNOG" id="COG1115">
    <property type="taxonomic scope" value="Bacteria"/>
</dbReference>
<dbReference type="PRINTS" id="PR00175">
    <property type="entry name" value="NAALASMPORT"/>
</dbReference>
<dbReference type="HOGENOM" id="CLU_024867_0_0_9"/>
<keyword evidence="7 9" id="KW-1133">Transmembrane helix</keyword>
<organism evidence="10 11">
    <name type="scientific">Peptoclostridium acidaminophilum DSM 3953</name>
    <dbReference type="NCBI Taxonomy" id="1286171"/>
    <lineage>
        <taxon>Bacteria</taxon>
        <taxon>Bacillati</taxon>
        <taxon>Bacillota</taxon>
        <taxon>Clostridia</taxon>
        <taxon>Peptostreptococcales</taxon>
        <taxon>Peptoclostridiaceae</taxon>
        <taxon>Peptoclostridium</taxon>
    </lineage>
</organism>
<evidence type="ECO:0000256" key="5">
    <source>
        <dbReference type="ARBA" id="ARBA00022692"/>
    </source>
</evidence>
<keyword evidence="6 9" id="KW-0769">Symport</keyword>
<dbReference type="Proteomes" id="UP000019591">
    <property type="component" value="Chromosome"/>
</dbReference>
<keyword evidence="3 9" id="KW-0813">Transport</keyword>
<dbReference type="Pfam" id="PF01235">
    <property type="entry name" value="Na_Ala_symp"/>
    <property type="match status" value="1"/>
</dbReference>
<evidence type="ECO:0000256" key="9">
    <source>
        <dbReference type="RuleBase" id="RU363064"/>
    </source>
</evidence>
<evidence type="ECO:0000256" key="6">
    <source>
        <dbReference type="ARBA" id="ARBA00022847"/>
    </source>
</evidence>
<dbReference type="InterPro" id="IPR001463">
    <property type="entry name" value="Na/Ala_symport"/>
</dbReference>
<keyword evidence="11" id="KW-1185">Reference proteome</keyword>
<evidence type="ECO:0000256" key="2">
    <source>
        <dbReference type="ARBA" id="ARBA00009261"/>
    </source>
</evidence>
<dbReference type="GO" id="GO:0005283">
    <property type="term" value="F:amino acid:sodium symporter activity"/>
    <property type="evidence" value="ECO:0007669"/>
    <property type="project" value="InterPro"/>
</dbReference>
<sequence>MPGAEYTENCNYTMGLVVLALQNYKKKGCWHYMEAFVSTANNIIWSKALIYLCLGAGIYFSLRTRFLQIRHLKHMVTYLFGGGDSSSRVSSFQAFAMSVAGRVGTGNIAGVATAIAMGGPGALFWMWAIAFLGAGSSFIECALGQVYKEEINGEYRGGPAYYIEKGMGVKWYAVVFAVATVAGMGFFLPGVQTNSIGAAVNTAFGVSPAITGGVIVAMLAFVIFGGTKRIGQAAEVVVPFMAGAYILIALIILAFNITAVPSMIALVFKSAFGAEQAFAGILGMAITWGVKRGIYSNEAGQGTGPQASAAAEVSHPAMQGLVQAFAVYVDTLFVCSATGFMILATGQYNIYNTDGGFIVENLPGVDIGPAYTQLAIGTVFGKGLGAGFVSVALFFFVFTTLMAYYYIAETNVTYLFGRGKGGQQKDIKGLLTIAKLVFLGSSYYGAVKTAELAWGLGDIGVGLMAWVNVIAILILGNVGLKVLKDWEDQVKMGRDATSFVFDPEALGIKGADLWIEINKRRASKQKSAN</sequence>
<feature type="transmembrane region" description="Helical" evidence="9">
    <location>
        <begin position="236"/>
        <end position="257"/>
    </location>
</feature>
<dbReference type="NCBIfam" id="TIGR00835">
    <property type="entry name" value="agcS"/>
    <property type="match status" value="1"/>
</dbReference>
<name>W8U6M9_PEPAC</name>
<evidence type="ECO:0000256" key="8">
    <source>
        <dbReference type="ARBA" id="ARBA00023136"/>
    </source>
</evidence>
<protein>
    <submittedName>
        <fullName evidence="10">Putative sodium/proton-dependent alanine carrier protein YrbD</fullName>
    </submittedName>
</protein>
<evidence type="ECO:0000256" key="1">
    <source>
        <dbReference type="ARBA" id="ARBA00004651"/>
    </source>
</evidence>
<feature type="transmembrane region" description="Helical" evidence="9">
    <location>
        <begin position="168"/>
        <end position="191"/>
    </location>
</feature>
<evidence type="ECO:0000313" key="11">
    <source>
        <dbReference type="Proteomes" id="UP000019591"/>
    </source>
</evidence>
<evidence type="ECO:0000313" key="10">
    <source>
        <dbReference type="EMBL" id="AHM56571.1"/>
    </source>
</evidence>
<comment type="subcellular location">
    <subcellularLocation>
        <location evidence="1 9">Cell membrane</location>
        <topology evidence="1 9">Multi-pass membrane protein</topology>
    </subcellularLocation>
</comment>
<feature type="transmembrane region" description="Helical" evidence="9">
    <location>
        <begin position="43"/>
        <end position="62"/>
    </location>
</feature>
<feature type="transmembrane region" description="Helical" evidence="9">
    <location>
        <begin position="384"/>
        <end position="407"/>
    </location>
</feature>
<dbReference type="AlphaFoldDB" id="W8U6M9"/>
<keyword evidence="4 9" id="KW-1003">Cell membrane</keyword>
<feature type="transmembrane region" description="Helical" evidence="9">
    <location>
        <begin position="203"/>
        <end position="224"/>
    </location>
</feature>
<reference evidence="10 11" key="1">
    <citation type="journal article" date="2014" name="Genome Announc.">
        <title>Complete Genome Sequence of Amino Acid-Utilizing Eubacterium acidaminophilum al-2 (DSM 3953).</title>
        <authorList>
            <person name="Poehlein A."/>
            <person name="Andreesen J.R."/>
            <person name="Daniel R."/>
        </authorList>
    </citation>
    <scope>NUCLEOTIDE SEQUENCE [LARGE SCALE GENOMIC DNA]</scope>
    <source>
        <strain evidence="10 11">DSM 3953</strain>
    </source>
</reference>
<dbReference type="PANTHER" id="PTHR30330">
    <property type="entry name" value="AGSS FAMILY TRANSPORTER, SODIUM-ALANINE"/>
    <property type="match status" value="1"/>
</dbReference>
<dbReference type="FunFam" id="1.20.1740.10:FF:000004">
    <property type="entry name" value="Sodium:alanine symporter family protein"/>
    <property type="match status" value="1"/>
</dbReference>
<dbReference type="PATRIC" id="fig|1286171.3.peg.1225"/>
<feature type="transmembrane region" description="Helical" evidence="9">
    <location>
        <begin position="427"/>
        <end position="446"/>
    </location>
</feature>
<feature type="transmembrane region" description="Helical" evidence="9">
    <location>
        <begin position="94"/>
        <end position="118"/>
    </location>
</feature>
<proteinExistence type="inferred from homology"/>
<dbReference type="PANTHER" id="PTHR30330:SF7">
    <property type="entry name" value="SODIUM_PROTON-DEPENDENT ALANINE CARRIER PROTEIN YRBD-RELATED"/>
    <property type="match status" value="1"/>
</dbReference>
<feature type="transmembrane region" description="Helical" evidence="9">
    <location>
        <begin position="325"/>
        <end position="344"/>
    </location>
</feature>
<dbReference type="EMBL" id="CP007452">
    <property type="protein sequence ID" value="AHM56571.1"/>
    <property type="molecule type" value="Genomic_DNA"/>
</dbReference>
<feature type="transmembrane region" description="Helical" evidence="9">
    <location>
        <begin position="452"/>
        <end position="475"/>
    </location>
</feature>
<evidence type="ECO:0000256" key="7">
    <source>
        <dbReference type="ARBA" id="ARBA00022989"/>
    </source>
</evidence>
<accession>W8U6M9</accession>
<keyword evidence="8 9" id="KW-0472">Membrane</keyword>
<comment type="similarity">
    <text evidence="2 9">Belongs to the alanine or glycine:cation symporter (AGCS) (TC 2.A.25) family.</text>
</comment>